<dbReference type="InterPro" id="IPR039773">
    <property type="entry name" value="BAG_chaperone_regulator"/>
</dbReference>
<gene>
    <name evidence="4" type="ORF">QBC47DRAFT_54889</name>
</gene>
<evidence type="ECO:0000313" key="4">
    <source>
        <dbReference type="EMBL" id="KAK1753288.1"/>
    </source>
</evidence>
<feature type="domain" description="BAG" evidence="3">
    <location>
        <begin position="265"/>
        <end position="336"/>
    </location>
</feature>
<dbReference type="Proteomes" id="UP001239445">
    <property type="component" value="Unassembled WGS sequence"/>
</dbReference>
<feature type="compositionally biased region" description="Basic and acidic residues" evidence="2">
    <location>
        <begin position="176"/>
        <end position="186"/>
    </location>
</feature>
<comment type="caution">
    <text evidence="4">The sequence shown here is derived from an EMBL/GenBank/DDBJ whole genome shotgun (WGS) entry which is preliminary data.</text>
</comment>
<dbReference type="Gene3D" id="3.10.20.90">
    <property type="entry name" value="Phosphatidylinositol 3-kinase Catalytic Subunit, Chain A, domain 1"/>
    <property type="match status" value="1"/>
</dbReference>
<dbReference type="GO" id="GO:0051087">
    <property type="term" value="F:protein-folding chaperone binding"/>
    <property type="evidence" value="ECO:0007669"/>
    <property type="project" value="InterPro"/>
</dbReference>
<evidence type="ECO:0000256" key="1">
    <source>
        <dbReference type="ARBA" id="ARBA00023186"/>
    </source>
</evidence>
<evidence type="ECO:0000313" key="5">
    <source>
        <dbReference type="Proteomes" id="UP001239445"/>
    </source>
</evidence>
<feature type="compositionally biased region" description="Low complexity" evidence="2">
    <location>
        <begin position="160"/>
        <end position="175"/>
    </location>
</feature>
<dbReference type="PROSITE" id="PS51035">
    <property type="entry name" value="BAG"/>
    <property type="match status" value="1"/>
</dbReference>
<dbReference type="EMBL" id="MU839838">
    <property type="protein sequence ID" value="KAK1753288.1"/>
    <property type="molecule type" value="Genomic_DNA"/>
</dbReference>
<dbReference type="GO" id="GO:0016020">
    <property type="term" value="C:membrane"/>
    <property type="evidence" value="ECO:0007669"/>
    <property type="project" value="TreeGrafter"/>
</dbReference>
<dbReference type="GO" id="GO:0005634">
    <property type="term" value="C:nucleus"/>
    <property type="evidence" value="ECO:0007669"/>
    <property type="project" value="TreeGrafter"/>
</dbReference>
<name>A0AAJ0BA94_9PEZI</name>
<feature type="region of interest" description="Disordered" evidence="2">
    <location>
        <begin position="160"/>
        <end position="237"/>
    </location>
</feature>
<dbReference type="SMART" id="SM00264">
    <property type="entry name" value="BAG"/>
    <property type="match status" value="1"/>
</dbReference>
<dbReference type="GO" id="GO:0005829">
    <property type="term" value="C:cytosol"/>
    <property type="evidence" value="ECO:0007669"/>
    <property type="project" value="TreeGrafter"/>
</dbReference>
<organism evidence="4 5">
    <name type="scientific">Echria macrotheca</name>
    <dbReference type="NCBI Taxonomy" id="438768"/>
    <lineage>
        <taxon>Eukaryota</taxon>
        <taxon>Fungi</taxon>
        <taxon>Dikarya</taxon>
        <taxon>Ascomycota</taxon>
        <taxon>Pezizomycotina</taxon>
        <taxon>Sordariomycetes</taxon>
        <taxon>Sordariomycetidae</taxon>
        <taxon>Sordariales</taxon>
        <taxon>Schizotheciaceae</taxon>
        <taxon>Echria</taxon>
    </lineage>
</organism>
<dbReference type="PANTHER" id="PTHR12329:SF16">
    <property type="entry name" value="BAG FAMILY MOLECULAR CHAPERONE REGULATOR 1"/>
    <property type="match status" value="1"/>
</dbReference>
<protein>
    <submittedName>
        <fullName evidence="4">BAG family molecular chaperone regulator 4</fullName>
    </submittedName>
</protein>
<dbReference type="GO" id="GO:0000774">
    <property type="term" value="F:adenyl-nucleotide exchange factor activity"/>
    <property type="evidence" value="ECO:0007669"/>
    <property type="project" value="TreeGrafter"/>
</dbReference>
<proteinExistence type="predicted"/>
<accession>A0AAJ0BA94</accession>
<dbReference type="Pfam" id="PF02179">
    <property type="entry name" value="BAG"/>
    <property type="match status" value="1"/>
</dbReference>
<dbReference type="Gene3D" id="1.20.58.120">
    <property type="entry name" value="BAG domain"/>
    <property type="match status" value="1"/>
</dbReference>
<dbReference type="InterPro" id="IPR003103">
    <property type="entry name" value="BAG_domain"/>
</dbReference>
<dbReference type="GO" id="GO:0050821">
    <property type="term" value="P:protein stabilization"/>
    <property type="evidence" value="ECO:0007669"/>
    <property type="project" value="TreeGrafter"/>
</dbReference>
<dbReference type="InterPro" id="IPR036533">
    <property type="entry name" value="BAG_dom_sf"/>
</dbReference>
<dbReference type="PANTHER" id="PTHR12329">
    <property type="entry name" value="BCL2-ASSOCIATED ATHANOGENE"/>
    <property type="match status" value="1"/>
</dbReference>
<reference evidence="4" key="1">
    <citation type="submission" date="2023-06" db="EMBL/GenBank/DDBJ databases">
        <title>Genome-scale phylogeny and comparative genomics of the fungal order Sordariales.</title>
        <authorList>
            <consortium name="Lawrence Berkeley National Laboratory"/>
            <person name="Hensen N."/>
            <person name="Bonometti L."/>
            <person name="Westerberg I."/>
            <person name="Brannstrom I.O."/>
            <person name="Guillou S."/>
            <person name="Cros-Aarteil S."/>
            <person name="Calhoun S."/>
            <person name="Haridas S."/>
            <person name="Kuo A."/>
            <person name="Mondo S."/>
            <person name="Pangilinan J."/>
            <person name="Riley R."/>
            <person name="Labutti K."/>
            <person name="Andreopoulos B."/>
            <person name="Lipzen A."/>
            <person name="Chen C."/>
            <person name="Yanf M."/>
            <person name="Daum C."/>
            <person name="Ng V."/>
            <person name="Clum A."/>
            <person name="Steindorff A."/>
            <person name="Ohm R."/>
            <person name="Martin F."/>
            <person name="Silar P."/>
            <person name="Natvig D."/>
            <person name="Lalanne C."/>
            <person name="Gautier V."/>
            <person name="Ament-Velasquez S.L."/>
            <person name="Kruys A."/>
            <person name="Hutchinson M.I."/>
            <person name="Powell A.J."/>
            <person name="Barry K."/>
            <person name="Miller A.N."/>
            <person name="Grigoriev I.V."/>
            <person name="Debuchy R."/>
            <person name="Gladieux P."/>
            <person name="Thoren M.H."/>
            <person name="Johannesson H."/>
        </authorList>
    </citation>
    <scope>NUCLEOTIDE SEQUENCE</scope>
    <source>
        <strain evidence="4">PSN4</strain>
    </source>
</reference>
<dbReference type="SUPFAM" id="SSF63491">
    <property type="entry name" value="BAG domain"/>
    <property type="match status" value="1"/>
</dbReference>
<dbReference type="AlphaFoldDB" id="A0AAJ0BA94"/>
<dbReference type="InterPro" id="IPR029071">
    <property type="entry name" value="Ubiquitin-like_domsf"/>
</dbReference>
<evidence type="ECO:0000259" key="3">
    <source>
        <dbReference type="PROSITE" id="PS51035"/>
    </source>
</evidence>
<keyword evidence="1" id="KW-0143">Chaperone</keyword>
<keyword evidence="5" id="KW-1185">Reference proteome</keyword>
<dbReference type="SUPFAM" id="SSF54236">
    <property type="entry name" value="Ubiquitin-like"/>
    <property type="match status" value="1"/>
</dbReference>
<sequence length="342" mass="37807">MSRYGFSRGGLSPFGSTLGQTGIPSVTEEDFSYITSEDLETLDVPHGHSHRHHDTDQYSHSAPGPAPSFGHRKPADDVMLIKHEGVTYPEHFPAYSIGDGKLQVDDVMQRVQWVLGLTSREARGIRLFYKGHQLKEPRAPVRDYGVKNNSEVMAVRVEAVGGSSSGSSEEIVVVGREGRDDYDPPKKARRGNRRGRREEERSPRSSAPNVGLEVPTEDPNRRSVSRVRTQSPSSLSAVSAASASAAIPGGPIEKVNAIAVQFDTKLRPLCDKFLNNPPSDQKKREDEHRKLTETVMAQVILKLDAIEPAGEPGARERRKEFIKEVQGILKKMDEVKEARASR</sequence>
<feature type="region of interest" description="Disordered" evidence="2">
    <location>
        <begin position="43"/>
        <end position="73"/>
    </location>
</feature>
<evidence type="ECO:0000256" key="2">
    <source>
        <dbReference type="SAM" id="MobiDB-lite"/>
    </source>
</evidence>